<keyword evidence="4" id="KW-1185">Reference proteome</keyword>
<dbReference type="OrthoDB" id="463972at2"/>
<protein>
    <submittedName>
        <fullName evidence="3">Transcriptional regulator</fullName>
    </submittedName>
</protein>
<evidence type="ECO:0000313" key="4">
    <source>
        <dbReference type="Proteomes" id="UP000186391"/>
    </source>
</evidence>
<evidence type="ECO:0000313" key="3">
    <source>
        <dbReference type="EMBL" id="OKH12089.1"/>
    </source>
</evidence>
<organism evidence="3 4">
    <name type="scientific">Fischerella major NIES-592</name>
    <dbReference type="NCBI Taxonomy" id="210994"/>
    <lineage>
        <taxon>Bacteria</taxon>
        <taxon>Bacillati</taxon>
        <taxon>Cyanobacteriota</taxon>
        <taxon>Cyanophyceae</taxon>
        <taxon>Nostocales</taxon>
        <taxon>Hapalosiphonaceae</taxon>
        <taxon>Fischerella</taxon>
    </lineage>
</organism>
<dbReference type="AlphaFoldDB" id="A0A1U7GVM4"/>
<keyword evidence="1" id="KW-0812">Transmembrane</keyword>
<proteinExistence type="predicted"/>
<sequence length="205" mass="22434">MTTDSHLNDHSHLQLNIDLPNGEAEHTNESTGAIDMVKRDRFELLSAYLDGEVTAAERRQVEELLANDQAVKCLYARLLKLRQGLRTMPVPQSQPVEETVERVISRLHRRRARLALICGGTAIAATLIGAVSGLLPGGKLTPQLAKRPATEQAQLAKPENIAAAPLIVSINSPILPIPKAAETTPQEPVNLDKQLQPLSIENEYH</sequence>
<dbReference type="Proteomes" id="UP000186391">
    <property type="component" value="Unassembled WGS sequence"/>
</dbReference>
<keyword evidence="1" id="KW-1133">Transmembrane helix</keyword>
<evidence type="ECO:0000256" key="1">
    <source>
        <dbReference type="SAM" id="Phobius"/>
    </source>
</evidence>
<keyword evidence="1" id="KW-0472">Membrane</keyword>
<dbReference type="EMBL" id="MRCA01000013">
    <property type="protein sequence ID" value="OKH12089.1"/>
    <property type="molecule type" value="Genomic_DNA"/>
</dbReference>
<name>A0A1U7GVM4_9CYAN</name>
<dbReference type="InterPro" id="IPR027383">
    <property type="entry name" value="Znf_put"/>
</dbReference>
<accession>A0A1U7GVM4</accession>
<feature type="transmembrane region" description="Helical" evidence="1">
    <location>
        <begin position="114"/>
        <end position="135"/>
    </location>
</feature>
<dbReference type="RefSeq" id="WP_073556628.1">
    <property type="nucleotide sequence ID" value="NZ_MRCA01000013.1"/>
</dbReference>
<dbReference type="Pfam" id="PF13490">
    <property type="entry name" value="zf-HC2"/>
    <property type="match status" value="1"/>
</dbReference>
<feature type="domain" description="Putative zinc-finger" evidence="2">
    <location>
        <begin position="43"/>
        <end position="63"/>
    </location>
</feature>
<evidence type="ECO:0000259" key="2">
    <source>
        <dbReference type="Pfam" id="PF13490"/>
    </source>
</evidence>
<reference evidence="3 4" key="1">
    <citation type="submission" date="2016-11" db="EMBL/GenBank/DDBJ databases">
        <title>Draft Genome Sequences of Nine Cyanobacterial Strains from Diverse Habitats.</title>
        <authorList>
            <person name="Zhu T."/>
            <person name="Hou S."/>
            <person name="Lu X."/>
            <person name="Hess W.R."/>
        </authorList>
    </citation>
    <scope>NUCLEOTIDE SEQUENCE [LARGE SCALE GENOMIC DNA]</scope>
    <source>
        <strain evidence="3 4">NIES-592</strain>
    </source>
</reference>
<gene>
    <name evidence="3" type="ORF">NIES592_19400</name>
</gene>
<comment type="caution">
    <text evidence="3">The sequence shown here is derived from an EMBL/GenBank/DDBJ whole genome shotgun (WGS) entry which is preliminary data.</text>
</comment>